<name>A0A7S2IIH3_9STRA</name>
<feature type="compositionally biased region" description="Polar residues" evidence="1">
    <location>
        <begin position="90"/>
        <end position="100"/>
    </location>
</feature>
<feature type="region of interest" description="Disordered" evidence="1">
    <location>
        <begin position="41"/>
        <end position="105"/>
    </location>
</feature>
<accession>A0A7S2IIH3</accession>
<sequence length="183" mass="20741">MNTHLLVSILFLSLSPISQSCAFMLSSPSFSNSNMLFDSNKFGKRTRRQTQQKQQQRKMGLYDDDNDDDTPLPPQPPPSNDTTARKKSSGIISDSYNTAKQAAKDTDWDAQLQQLQQRADNAARVEKATMQQRKDQEWKQREDARALFGKGKGKKKGGDDDDDDEWLPNRAKGPIDDEPWFTG</sequence>
<dbReference type="EMBL" id="HBGV01020135">
    <property type="protein sequence ID" value="CAD9520385.1"/>
    <property type="molecule type" value="Transcribed_RNA"/>
</dbReference>
<keyword evidence="2" id="KW-0732">Signal</keyword>
<evidence type="ECO:0008006" key="4">
    <source>
        <dbReference type="Google" id="ProtNLM"/>
    </source>
</evidence>
<evidence type="ECO:0000256" key="2">
    <source>
        <dbReference type="SAM" id="SignalP"/>
    </source>
</evidence>
<protein>
    <recommendedName>
        <fullName evidence="4">Clathrin light chain</fullName>
    </recommendedName>
</protein>
<evidence type="ECO:0000256" key="1">
    <source>
        <dbReference type="SAM" id="MobiDB-lite"/>
    </source>
</evidence>
<gene>
    <name evidence="3" type="ORF">HTAM1171_LOCUS12574</name>
</gene>
<feature type="chain" id="PRO_5030774944" description="Clathrin light chain" evidence="2">
    <location>
        <begin position="21"/>
        <end position="183"/>
    </location>
</feature>
<proteinExistence type="predicted"/>
<feature type="signal peptide" evidence="2">
    <location>
        <begin position="1"/>
        <end position="20"/>
    </location>
</feature>
<evidence type="ECO:0000313" key="3">
    <source>
        <dbReference type="EMBL" id="CAD9520385.1"/>
    </source>
</evidence>
<feature type="region of interest" description="Disordered" evidence="1">
    <location>
        <begin position="119"/>
        <end position="183"/>
    </location>
</feature>
<organism evidence="3">
    <name type="scientific">Helicotheca tamesis</name>
    <dbReference type="NCBI Taxonomy" id="374047"/>
    <lineage>
        <taxon>Eukaryota</taxon>
        <taxon>Sar</taxon>
        <taxon>Stramenopiles</taxon>
        <taxon>Ochrophyta</taxon>
        <taxon>Bacillariophyta</taxon>
        <taxon>Mediophyceae</taxon>
        <taxon>Lithodesmiophycidae</taxon>
        <taxon>Lithodesmiales</taxon>
        <taxon>Lithodesmiaceae</taxon>
        <taxon>Helicotheca</taxon>
    </lineage>
</organism>
<reference evidence="3" key="1">
    <citation type="submission" date="2021-01" db="EMBL/GenBank/DDBJ databases">
        <authorList>
            <person name="Corre E."/>
            <person name="Pelletier E."/>
            <person name="Niang G."/>
            <person name="Scheremetjew M."/>
            <person name="Finn R."/>
            <person name="Kale V."/>
            <person name="Holt S."/>
            <person name="Cochrane G."/>
            <person name="Meng A."/>
            <person name="Brown T."/>
            <person name="Cohen L."/>
        </authorList>
    </citation>
    <scope>NUCLEOTIDE SEQUENCE</scope>
    <source>
        <strain evidence="3">CCMP826</strain>
    </source>
</reference>
<dbReference type="AlphaFoldDB" id="A0A7S2IIH3"/>
<feature type="compositionally biased region" description="Basic and acidic residues" evidence="1">
    <location>
        <begin position="121"/>
        <end position="145"/>
    </location>
</feature>